<dbReference type="Proteomes" id="UP000499080">
    <property type="component" value="Unassembled WGS sequence"/>
</dbReference>
<dbReference type="AlphaFoldDB" id="A0A4Y2BYT8"/>
<organism evidence="2 3">
    <name type="scientific">Araneus ventricosus</name>
    <name type="common">Orbweaver spider</name>
    <name type="synonym">Epeira ventricosa</name>
    <dbReference type="NCBI Taxonomy" id="182803"/>
    <lineage>
        <taxon>Eukaryota</taxon>
        <taxon>Metazoa</taxon>
        <taxon>Ecdysozoa</taxon>
        <taxon>Arthropoda</taxon>
        <taxon>Chelicerata</taxon>
        <taxon>Arachnida</taxon>
        <taxon>Araneae</taxon>
        <taxon>Araneomorphae</taxon>
        <taxon>Entelegynae</taxon>
        <taxon>Araneoidea</taxon>
        <taxon>Araneidae</taxon>
        <taxon>Araneus</taxon>
    </lineage>
</organism>
<protein>
    <submittedName>
        <fullName evidence="2">Uncharacterized protein</fullName>
    </submittedName>
</protein>
<feature type="region of interest" description="Disordered" evidence="1">
    <location>
        <begin position="83"/>
        <end position="106"/>
    </location>
</feature>
<proteinExistence type="predicted"/>
<evidence type="ECO:0000313" key="2">
    <source>
        <dbReference type="EMBL" id="GBL96294.1"/>
    </source>
</evidence>
<evidence type="ECO:0000313" key="3">
    <source>
        <dbReference type="Proteomes" id="UP000499080"/>
    </source>
</evidence>
<reference evidence="2 3" key="1">
    <citation type="journal article" date="2019" name="Sci. Rep.">
        <title>Orb-weaving spider Araneus ventricosus genome elucidates the spidroin gene catalogue.</title>
        <authorList>
            <person name="Kono N."/>
            <person name="Nakamura H."/>
            <person name="Ohtoshi R."/>
            <person name="Moran D.A.P."/>
            <person name="Shinohara A."/>
            <person name="Yoshida Y."/>
            <person name="Fujiwara M."/>
            <person name="Mori M."/>
            <person name="Tomita M."/>
            <person name="Arakawa K."/>
        </authorList>
    </citation>
    <scope>NUCLEOTIDE SEQUENCE [LARGE SCALE GENOMIC DNA]</scope>
</reference>
<name>A0A4Y2BYT8_ARAVE</name>
<comment type="caution">
    <text evidence="2">The sequence shown here is derived from an EMBL/GenBank/DDBJ whole genome shotgun (WGS) entry which is preliminary data.</text>
</comment>
<dbReference type="EMBL" id="BGPR01084652">
    <property type="protein sequence ID" value="GBL96294.1"/>
    <property type="molecule type" value="Genomic_DNA"/>
</dbReference>
<sequence>MNGAYFIFYHSKAKGKAVLTRGGGSSAGPRPLRLLPGLRNLAEGRRARVGRRQGALVALLVEGLQEVEAERLFHRQLEVSHSAGHGRAHVQVGERVHFGPRSFEGT</sequence>
<evidence type="ECO:0000256" key="1">
    <source>
        <dbReference type="SAM" id="MobiDB-lite"/>
    </source>
</evidence>
<keyword evidence="3" id="KW-1185">Reference proteome</keyword>
<gene>
    <name evidence="2" type="ORF">AVEN_252207_1</name>
</gene>
<accession>A0A4Y2BYT8</accession>